<evidence type="ECO:0000313" key="2">
    <source>
        <dbReference type="EMBL" id="TDY02882.1"/>
    </source>
</evidence>
<dbReference type="InterPro" id="IPR019291">
    <property type="entry name" value="Host_attachment_protein"/>
</dbReference>
<dbReference type="Pfam" id="PF10116">
    <property type="entry name" value="Host_attach"/>
    <property type="match status" value="1"/>
</dbReference>
<dbReference type="RefSeq" id="WP_134082148.1">
    <property type="nucleotide sequence ID" value="NZ_SOQX01000002.1"/>
</dbReference>
<dbReference type="Proteomes" id="UP000294914">
    <property type="component" value="Unassembled WGS sequence"/>
</dbReference>
<feature type="region of interest" description="Disordered" evidence="1">
    <location>
        <begin position="33"/>
        <end position="59"/>
    </location>
</feature>
<accession>A0A4R8IPM1</accession>
<name>A0A4R8IPM1_9GAMM</name>
<dbReference type="OrthoDB" id="329419at2"/>
<dbReference type="AlphaFoldDB" id="A0A4R8IPM1"/>
<sequence length="153" mass="17407">MPKTWILVADSSRARLFLADSASSPLVELETFTHPASRQHEQEITSDLPGKQNGKGINGSFAHAMTQETDPKHQEAINFAREVTQHLNKSHSKNKFRQLIIVAAPNFLGLLRDNLNHNTRRSLTLQLDKNLTQYKPADIRKHLPEYLPNLELH</sequence>
<organism evidence="2 3">
    <name type="scientific">Thiohalophilus thiocyanatoxydans</name>
    <dbReference type="NCBI Taxonomy" id="381308"/>
    <lineage>
        <taxon>Bacteria</taxon>
        <taxon>Pseudomonadati</taxon>
        <taxon>Pseudomonadota</taxon>
        <taxon>Gammaproteobacteria</taxon>
        <taxon>Thiohalomonadales</taxon>
        <taxon>Thiohalophilaceae</taxon>
        <taxon>Thiohalophilus</taxon>
    </lineage>
</organism>
<reference evidence="2 3" key="1">
    <citation type="submission" date="2019-03" db="EMBL/GenBank/DDBJ databases">
        <title>Genomic Encyclopedia of Type Strains, Phase IV (KMG-IV): sequencing the most valuable type-strain genomes for metagenomic binning, comparative biology and taxonomic classification.</title>
        <authorList>
            <person name="Goeker M."/>
        </authorList>
    </citation>
    <scope>NUCLEOTIDE SEQUENCE [LARGE SCALE GENOMIC DNA]</scope>
    <source>
        <strain evidence="2 3">DSM 16326</strain>
    </source>
</reference>
<proteinExistence type="predicted"/>
<gene>
    <name evidence="2" type="ORF">EDC23_1266</name>
</gene>
<comment type="caution">
    <text evidence="2">The sequence shown here is derived from an EMBL/GenBank/DDBJ whole genome shotgun (WGS) entry which is preliminary data.</text>
</comment>
<evidence type="ECO:0000313" key="3">
    <source>
        <dbReference type="Proteomes" id="UP000294914"/>
    </source>
</evidence>
<keyword evidence="3" id="KW-1185">Reference proteome</keyword>
<evidence type="ECO:0000256" key="1">
    <source>
        <dbReference type="SAM" id="MobiDB-lite"/>
    </source>
</evidence>
<dbReference type="EMBL" id="SOQX01000002">
    <property type="protein sequence ID" value="TDY02882.1"/>
    <property type="molecule type" value="Genomic_DNA"/>
</dbReference>
<protein>
    <submittedName>
        <fullName evidence="2">Protein required for attachment to host cells</fullName>
    </submittedName>
</protein>